<sequence length="897" mass="101362">MPLERLTDDLVVEIAREFPTLSNLNLSKNAIREIDCDFSLLRHVNRLNLSHNQLDDLPVTLHAHLPQLTQLLLAHNKFTSLQSLQSLKTITHLDLSANAIDHLDQLDYLKDLPLLSDLSLHGNPKLDALDSTRRLHILRRLPQLQTLDQEPVRPQEREQARRFGVATSVNQPLTSSLPPAFRLPLPSPLTNTSPLPRTPVVSTPSTPPQLLHFQQLAPSTTSHPPPPPPSNSTKQLELMQHRIHALQEILTLQETELSHAVVSATARKQLSHVTPDPPSMYQKLLAKWRTKVFEMVVAAKCQDMASHELGQQAARSVHIMETRVADHVRHIQSLTQRLADADAAARLLHLQLDQLHADRTTLQSKCQRHVVTVESERQRMREMAHHVIASVQDNGMVQRLQHMYTRLTDHEQRLRRQVQHAETLVVCLARKEARLRNQEAAWEGERRVWIKRLQGANVADTNTSTTTGKPATTLHNLPPTKAKSSFKLKPESEHVLRAVFHRVDPYQTGLAPTKRFIAALQKDWTVRQELGAAGVDKLMAVMSHSPLFGVTKHVTWGEFVLLFLPDLSPLPKDAPVVDNVPETSDGVPVPFEEGSKVTKPALTLPLNLDEWTRDQLECHVVHLEQERARLVCRVKEDASELQHRVRGVQQQWHVKCDAQVQSMAALQDTIRDLERTLALQTNAHAHVETQLAEVRAQSATADSAWRTQVRELELKLDSVSREHDKAMARLEEAHAMALQDAALQVRQAQKDQAKQDVYIRQLERQLKRLQDSVVAQEKDELQALARQLEKRDVEITKLRRERNALLTTLREQEKAPSPIMVDQGTDLPELVVATVETSDKVTTPAIQLQTPRKPQTAAPPATRSVPPPTSLSHRMSALTSQANRWLTDDDDWAHDDV</sequence>
<dbReference type="Pfam" id="PF13855">
    <property type="entry name" value="LRR_8"/>
    <property type="match status" value="1"/>
</dbReference>
<dbReference type="GeneID" id="20815785"/>
<keyword evidence="3" id="KW-0175">Coiled coil</keyword>
<evidence type="ECO:0000256" key="4">
    <source>
        <dbReference type="SAM" id="MobiDB-lite"/>
    </source>
</evidence>
<feature type="compositionally biased region" description="Low complexity" evidence="4">
    <location>
        <begin position="182"/>
        <end position="204"/>
    </location>
</feature>
<keyword evidence="1" id="KW-0433">Leucine-rich repeat</keyword>
<dbReference type="PANTHER" id="PTHR46759:SF1">
    <property type="entry name" value="LEUCINE-RICH REPEAT-CONTAINING PROTEIN 72"/>
    <property type="match status" value="1"/>
</dbReference>
<dbReference type="SMART" id="SM00369">
    <property type="entry name" value="LRR_TYP"/>
    <property type="match status" value="4"/>
</dbReference>
<evidence type="ECO:0000256" key="2">
    <source>
        <dbReference type="ARBA" id="ARBA00022737"/>
    </source>
</evidence>
<organism evidence="5">
    <name type="scientific">Aphanomyces astaci</name>
    <name type="common">Crayfish plague agent</name>
    <dbReference type="NCBI Taxonomy" id="112090"/>
    <lineage>
        <taxon>Eukaryota</taxon>
        <taxon>Sar</taxon>
        <taxon>Stramenopiles</taxon>
        <taxon>Oomycota</taxon>
        <taxon>Saprolegniomycetes</taxon>
        <taxon>Saprolegniales</taxon>
        <taxon>Verrucalvaceae</taxon>
        <taxon>Aphanomyces</taxon>
    </lineage>
</organism>
<gene>
    <name evidence="5" type="ORF">H257_13789</name>
</gene>
<dbReference type="VEuPathDB" id="FungiDB:H257_13789"/>
<dbReference type="InterPro" id="IPR001611">
    <property type="entry name" value="Leu-rich_rpt"/>
</dbReference>
<dbReference type="InterPro" id="IPR042655">
    <property type="entry name" value="LRC72"/>
</dbReference>
<feature type="compositionally biased region" description="Polar residues" evidence="4">
    <location>
        <begin position="460"/>
        <end position="475"/>
    </location>
</feature>
<protein>
    <submittedName>
        <fullName evidence="5">Uncharacterized protein</fullName>
    </submittedName>
</protein>
<dbReference type="RefSeq" id="XP_009839754.1">
    <property type="nucleotide sequence ID" value="XM_009841452.1"/>
</dbReference>
<feature type="coiled-coil region" evidence="3">
    <location>
        <begin position="656"/>
        <end position="683"/>
    </location>
</feature>
<feature type="coiled-coil region" evidence="3">
    <location>
        <begin position="709"/>
        <end position="815"/>
    </location>
</feature>
<dbReference type="AlphaFoldDB" id="W4FV66"/>
<proteinExistence type="predicted"/>
<evidence type="ECO:0000256" key="3">
    <source>
        <dbReference type="SAM" id="Coils"/>
    </source>
</evidence>
<accession>W4FV66</accession>
<feature type="compositionally biased region" description="Polar residues" evidence="4">
    <location>
        <begin position="840"/>
        <end position="853"/>
    </location>
</feature>
<reference evidence="5" key="1">
    <citation type="submission" date="2013-12" db="EMBL/GenBank/DDBJ databases">
        <title>The Genome Sequence of Aphanomyces astaci APO3.</title>
        <authorList>
            <consortium name="The Broad Institute Genomics Platform"/>
            <person name="Russ C."/>
            <person name="Tyler B."/>
            <person name="van West P."/>
            <person name="Dieguez-Uribeondo J."/>
            <person name="Young S.K."/>
            <person name="Zeng Q."/>
            <person name="Gargeya S."/>
            <person name="Fitzgerald M."/>
            <person name="Abouelleil A."/>
            <person name="Alvarado L."/>
            <person name="Chapman S.B."/>
            <person name="Gainer-Dewar J."/>
            <person name="Goldberg J."/>
            <person name="Griggs A."/>
            <person name="Gujja S."/>
            <person name="Hansen M."/>
            <person name="Howarth C."/>
            <person name="Imamovic A."/>
            <person name="Ireland A."/>
            <person name="Larimer J."/>
            <person name="McCowan C."/>
            <person name="Murphy C."/>
            <person name="Pearson M."/>
            <person name="Poon T.W."/>
            <person name="Priest M."/>
            <person name="Roberts A."/>
            <person name="Saif S."/>
            <person name="Shea T."/>
            <person name="Sykes S."/>
            <person name="Wortman J."/>
            <person name="Nusbaum C."/>
            <person name="Birren B."/>
        </authorList>
    </citation>
    <scope>NUCLEOTIDE SEQUENCE [LARGE SCALE GENOMIC DNA]</scope>
    <source>
        <strain evidence="5">APO3</strain>
    </source>
</reference>
<feature type="region of interest" description="Disordered" evidence="4">
    <location>
        <begin position="175"/>
        <end position="206"/>
    </location>
</feature>
<evidence type="ECO:0000256" key="1">
    <source>
        <dbReference type="ARBA" id="ARBA00022614"/>
    </source>
</evidence>
<dbReference type="EMBL" id="KI913164">
    <property type="protein sequence ID" value="ETV70689.1"/>
    <property type="molecule type" value="Genomic_DNA"/>
</dbReference>
<keyword evidence="2" id="KW-0677">Repeat</keyword>
<dbReference type="OrthoDB" id="1060944at2759"/>
<dbReference type="PANTHER" id="PTHR46759">
    <property type="entry name" value="LEUCINE-RICH REPEAT-CONTAINING PROTEIN 72"/>
    <property type="match status" value="1"/>
</dbReference>
<evidence type="ECO:0000313" key="5">
    <source>
        <dbReference type="EMBL" id="ETV70689.1"/>
    </source>
</evidence>
<dbReference type="InterPro" id="IPR003591">
    <property type="entry name" value="Leu-rich_rpt_typical-subtyp"/>
</dbReference>
<dbReference type="PROSITE" id="PS51450">
    <property type="entry name" value="LRR"/>
    <property type="match status" value="3"/>
</dbReference>
<feature type="region of interest" description="Disordered" evidence="4">
    <location>
        <begin position="460"/>
        <end position="484"/>
    </location>
</feature>
<dbReference type="Gene3D" id="3.80.10.10">
    <property type="entry name" value="Ribonuclease Inhibitor"/>
    <property type="match status" value="1"/>
</dbReference>
<feature type="region of interest" description="Disordered" evidence="4">
    <location>
        <begin position="840"/>
        <end position="873"/>
    </location>
</feature>
<name>W4FV66_APHAT</name>
<dbReference type="SUPFAM" id="SSF52058">
    <property type="entry name" value="L domain-like"/>
    <property type="match status" value="1"/>
</dbReference>
<dbReference type="InterPro" id="IPR032675">
    <property type="entry name" value="LRR_dom_sf"/>
</dbReference>